<reference evidence="1" key="1">
    <citation type="submission" date="2022-08" db="EMBL/GenBank/DDBJ databases">
        <title>Genome Sequence of Pycnoporus sanguineus.</title>
        <authorList>
            <person name="Buettner E."/>
        </authorList>
    </citation>
    <scope>NUCLEOTIDE SEQUENCE</scope>
    <source>
        <strain evidence="1">CG-C14</strain>
    </source>
</reference>
<protein>
    <submittedName>
        <fullName evidence="1">Uncharacterized protein</fullName>
    </submittedName>
</protein>
<keyword evidence="2" id="KW-1185">Reference proteome</keyword>
<dbReference type="Proteomes" id="UP001144978">
    <property type="component" value="Unassembled WGS sequence"/>
</dbReference>
<proteinExistence type="predicted"/>
<sequence>MSGGVDSSVTAKLLADQDYDLSAVFMRNWDTRDESGTDHGCEWKKDWEDVQRVCRMLGIPCELIDLSREYWNRVFEPALQMWESGNTPNPDIWCNREVKFGALFDHLTRKDVWLATGHYADKTWARPSLRLSNMFAYGKIPTRPQLRRPADRTKDQTYYLSAIPESSLARALFPLAPYRKTAVREMAEKWGLPTAAREESMGICSWARSASLTTSYVCSDVIFLDRLAHALSSYAAQYIPPKPGPIVDLITGKTVGKHQGLYTFTIGQNARIKGMPQKMFVARKDADANTLYVVPGSDHPALYSKSIIVNKWKWIWEDMPPEDIDSSKGFLAQVQYRHRMLDVPCRVYRQSDDVMRIEFKHPQSSVAAGQVAAIWKRDWCLGCGIISDTYILTYKPTMYACAVPLSARALQPPTGSCSGFAPPPNRQLHSTSVLAHPPSLSLSSIAARSCCITSLHVLEVLRQPLAPRTVFTVFSGRFGFHNASTIDSLLDKEDVSLEAILDEDDLLQECKAQNTRLIDYFSRVDVLQRLLGYVTGQIEGDEKGSFKYPYVATEVLCSEIWSISDACVNHQQQLLVPFWETVLDKSPEEMKSQVMMATHFAKVNVAFLSKKPAEMLAFIQSQPSIVERILRHIESPPFADLLVRIIQLDEHPSGAGVLDTRPKTYYPASVIA</sequence>
<comment type="caution">
    <text evidence="1">The sequence shown here is derived from an EMBL/GenBank/DDBJ whole genome shotgun (WGS) entry which is preliminary data.</text>
</comment>
<accession>A0ACC1Q7U9</accession>
<gene>
    <name evidence="1" type="ORF">NUW54_g891</name>
</gene>
<dbReference type="EMBL" id="JANSHE010000133">
    <property type="protein sequence ID" value="KAJ3016052.1"/>
    <property type="molecule type" value="Genomic_DNA"/>
</dbReference>
<organism evidence="1 2">
    <name type="scientific">Trametes sanguinea</name>
    <dbReference type="NCBI Taxonomy" id="158606"/>
    <lineage>
        <taxon>Eukaryota</taxon>
        <taxon>Fungi</taxon>
        <taxon>Dikarya</taxon>
        <taxon>Basidiomycota</taxon>
        <taxon>Agaricomycotina</taxon>
        <taxon>Agaricomycetes</taxon>
        <taxon>Polyporales</taxon>
        <taxon>Polyporaceae</taxon>
        <taxon>Trametes</taxon>
    </lineage>
</organism>
<name>A0ACC1Q7U9_9APHY</name>
<evidence type="ECO:0000313" key="1">
    <source>
        <dbReference type="EMBL" id="KAJ3016052.1"/>
    </source>
</evidence>
<evidence type="ECO:0000313" key="2">
    <source>
        <dbReference type="Proteomes" id="UP001144978"/>
    </source>
</evidence>